<dbReference type="PROSITE" id="PS50166">
    <property type="entry name" value="IMPORTIN_B_NT"/>
    <property type="match status" value="1"/>
</dbReference>
<dbReference type="InterPro" id="IPR011989">
    <property type="entry name" value="ARM-like"/>
</dbReference>
<name>A0A0J7KWZ6_LASNI</name>
<dbReference type="SUPFAM" id="SSF48371">
    <property type="entry name" value="ARM repeat"/>
    <property type="match status" value="1"/>
</dbReference>
<comment type="similarity">
    <text evidence="2">Belongs to the importin beta family.</text>
</comment>
<evidence type="ECO:0000256" key="4">
    <source>
        <dbReference type="ARBA" id="ARBA00023242"/>
    </source>
</evidence>
<evidence type="ECO:0000313" key="7">
    <source>
        <dbReference type="Proteomes" id="UP000036403"/>
    </source>
</evidence>
<reference evidence="6 7" key="1">
    <citation type="submission" date="2015-04" db="EMBL/GenBank/DDBJ databases">
        <title>Lasius niger genome sequencing.</title>
        <authorList>
            <person name="Konorov E.A."/>
            <person name="Nikitin M.A."/>
            <person name="Kirill M.V."/>
            <person name="Chang P."/>
        </authorList>
    </citation>
    <scope>NUCLEOTIDE SEQUENCE [LARGE SCALE GENOMIC DNA]</scope>
    <source>
        <tissue evidence="6">Whole</tissue>
    </source>
</reference>
<dbReference type="Pfam" id="PF25758">
    <property type="entry name" value="TPR_IPO11"/>
    <property type="match status" value="1"/>
</dbReference>
<evidence type="ECO:0000256" key="1">
    <source>
        <dbReference type="ARBA" id="ARBA00004123"/>
    </source>
</evidence>
<feature type="domain" description="Importin N-terminal" evidence="5">
    <location>
        <begin position="23"/>
        <end position="95"/>
    </location>
</feature>
<dbReference type="OrthoDB" id="361693at2759"/>
<dbReference type="InterPro" id="IPR058669">
    <property type="entry name" value="TPR_IPO7/11-like"/>
</dbReference>
<evidence type="ECO:0000256" key="3">
    <source>
        <dbReference type="ARBA" id="ARBA00022448"/>
    </source>
</evidence>
<evidence type="ECO:0000259" key="5">
    <source>
        <dbReference type="PROSITE" id="PS50166"/>
    </source>
</evidence>
<comment type="subcellular location">
    <subcellularLocation>
        <location evidence="1">Nucleus</location>
    </subcellularLocation>
</comment>
<evidence type="ECO:0000256" key="2">
    <source>
        <dbReference type="ARBA" id="ARBA00007991"/>
    </source>
</evidence>
<sequence length="853" mass="97495">MDAAVIEVLRQAVSQDPDVLKSAEQTLKQWETQQGFYIALYNVLSNHSLAVEVRWIAIVYLKIGVERYWRKNAPNSIEDSEKEFLRQHLLRNFEEPVNPLAVQLAILISKIARYDCPKEWSTLVPTLLEIIRRENSLAQRQALLTLHYVVKALASKRLADGQRLFRELTATMFNFILNLWNTYTESFLIMASNGADVNQIQEALEKALLLLRILRQLIVNGFSKPSESQDAMLFLKVVFERTRTCLECQTKDPLVLRACQLKQEFFTPDILTEICSRLVTHYFILTPTDLEMWDTHPESFIVDDGGESWKYSLRFRDVLASVLVDLMKQHHQPVDPNNLHAILVKDAVYRAVGLAAFDLYDEVNFDQWFSTTLKEELKVRNIKLSTGLRPELYKVMIEALNPEEDLGVRLAASNALKLAIDDFQFNPEEFSHFLEPVFSLLFALLKEVNECDTKMHVLYVLSFIIERVGSGIKPHVGALSLYLPELWQRSEVYNMLRCAIVSTLIQLEKALGSESAILEPLVVGVVALSCDVNQEGHVYLVEEGLELWLALLENAPAPTPAIMDLFRNMPALLDKSTENLRICLYIIQAYVLLNPQDFFTYRGSMVIETLKTLLSDLRTDGRVMALRLFEMCLRASPQQGAELIKPILLKIFESVYNGEEYPMVMTMNLSIVARVLLGSRDIFVQVISDLAQNIGTETREEVVLGKMIYKWINGMPLVSQTERRKLLALALCFLLGANSPPTVLEYFSHIIANIVETLNDITKYDNMGYPVDTLMMTDQPSPSQYEDVDYETEHAQRQKRLAFSDPVHSISLKDTLQSQLIMLRSIVGDNQFDQLMLTLNSEIDEQLKDYISL</sequence>
<evidence type="ECO:0000313" key="6">
    <source>
        <dbReference type="EMBL" id="KMQ94828.1"/>
    </source>
</evidence>
<gene>
    <name evidence="6" type="ORF">RF55_4998</name>
</gene>
<dbReference type="PANTHER" id="PTHR10997">
    <property type="entry name" value="IMPORTIN-7, 8, 11"/>
    <property type="match status" value="1"/>
</dbReference>
<dbReference type="STRING" id="67767.A0A0J7KWZ6"/>
<protein>
    <submittedName>
        <fullName evidence="6">Importin-11</fullName>
    </submittedName>
</protein>
<dbReference type="PANTHER" id="PTHR10997:SF7">
    <property type="entry name" value="IMPORTIN-11"/>
    <property type="match status" value="1"/>
</dbReference>
<proteinExistence type="inferred from homology"/>
<dbReference type="Gene3D" id="1.25.10.10">
    <property type="entry name" value="Leucine-rich Repeat Variant"/>
    <property type="match status" value="2"/>
</dbReference>
<keyword evidence="4" id="KW-0539">Nucleus</keyword>
<dbReference type="GO" id="GO:0031267">
    <property type="term" value="F:small GTPase binding"/>
    <property type="evidence" value="ECO:0007669"/>
    <property type="project" value="InterPro"/>
</dbReference>
<dbReference type="Pfam" id="PF03810">
    <property type="entry name" value="IBN_N"/>
    <property type="match status" value="1"/>
</dbReference>
<dbReference type="GO" id="GO:0006606">
    <property type="term" value="P:protein import into nucleus"/>
    <property type="evidence" value="ECO:0007669"/>
    <property type="project" value="TreeGrafter"/>
</dbReference>
<organism evidence="6 7">
    <name type="scientific">Lasius niger</name>
    <name type="common">Black garden ant</name>
    <dbReference type="NCBI Taxonomy" id="67767"/>
    <lineage>
        <taxon>Eukaryota</taxon>
        <taxon>Metazoa</taxon>
        <taxon>Ecdysozoa</taxon>
        <taxon>Arthropoda</taxon>
        <taxon>Hexapoda</taxon>
        <taxon>Insecta</taxon>
        <taxon>Pterygota</taxon>
        <taxon>Neoptera</taxon>
        <taxon>Endopterygota</taxon>
        <taxon>Hymenoptera</taxon>
        <taxon>Apocrita</taxon>
        <taxon>Aculeata</taxon>
        <taxon>Formicoidea</taxon>
        <taxon>Formicidae</taxon>
        <taxon>Formicinae</taxon>
        <taxon>Lasius</taxon>
        <taxon>Lasius</taxon>
    </lineage>
</organism>
<dbReference type="EMBL" id="LBMM01002441">
    <property type="protein sequence ID" value="KMQ94828.1"/>
    <property type="molecule type" value="Genomic_DNA"/>
</dbReference>
<dbReference type="PaxDb" id="67767-A0A0J7KWZ6"/>
<dbReference type="Proteomes" id="UP000036403">
    <property type="component" value="Unassembled WGS sequence"/>
</dbReference>
<dbReference type="GO" id="GO:0005635">
    <property type="term" value="C:nuclear envelope"/>
    <property type="evidence" value="ECO:0007669"/>
    <property type="project" value="TreeGrafter"/>
</dbReference>
<keyword evidence="7" id="KW-1185">Reference proteome</keyword>
<dbReference type="InterPro" id="IPR001494">
    <property type="entry name" value="Importin-beta_N"/>
</dbReference>
<dbReference type="InterPro" id="IPR016024">
    <property type="entry name" value="ARM-type_fold"/>
</dbReference>
<comment type="caution">
    <text evidence="6">The sequence shown here is derived from an EMBL/GenBank/DDBJ whole genome shotgun (WGS) entry which is preliminary data.</text>
</comment>
<dbReference type="SMART" id="SM00913">
    <property type="entry name" value="IBN_N"/>
    <property type="match status" value="1"/>
</dbReference>
<dbReference type="AlphaFoldDB" id="A0A0J7KWZ6"/>
<keyword evidence="3" id="KW-0813">Transport</keyword>
<dbReference type="GO" id="GO:0005829">
    <property type="term" value="C:cytosol"/>
    <property type="evidence" value="ECO:0007669"/>
    <property type="project" value="TreeGrafter"/>
</dbReference>
<accession>A0A0J7KWZ6</accession>